<proteinExistence type="predicted"/>
<dbReference type="AlphaFoldDB" id="A0A9W7DNL5"/>
<name>A0A9W7DNL5_9STRA</name>
<gene>
    <name evidence="1" type="ORF">TrRE_jg3672</name>
</gene>
<dbReference type="EMBL" id="BRXZ01000642">
    <property type="protein sequence ID" value="GMH49638.1"/>
    <property type="molecule type" value="Genomic_DNA"/>
</dbReference>
<evidence type="ECO:0000313" key="2">
    <source>
        <dbReference type="Proteomes" id="UP001165082"/>
    </source>
</evidence>
<accession>A0A9W7DNL5</accession>
<dbReference type="Proteomes" id="UP001165082">
    <property type="component" value="Unassembled WGS sequence"/>
</dbReference>
<organism evidence="1 2">
    <name type="scientific">Triparma retinervis</name>
    <dbReference type="NCBI Taxonomy" id="2557542"/>
    <lineage>
        <taxon>Eukaryota</taxon>
        <taxon>Sar</taxon>
        <taxon>Stramenopiles</taxon>
        <taxon>Ochrophyta</taxon>
        <taxon>Bolidophyceae</taxon>
        <taxon>Parmales</taxon>
        <taxon>Triparmaceae</taxon>
        <taxon>Triparma</taxon>
    </lineage>
</organism>
<evidence type="ECO:0000313" key="1">
    <source>
        <dbReference type="EMBL" id="GMH49638.1"/>
    </source>
</evidence>
<protein>
    <submittedName>
        <fullName evidence="1">Uncharacterized protein</fullName>
    </submittedName>
</protein>
<dbReference type="OrthoDB" id="44258at2759"/>
<keyword evidence="2" id="KW-1185">Reference proteome</keyword>
<reference evidence="1" key="1">
    <citation type="submission" date="2022-07" db="EMBL/GenBank/DDBJ databases">
        <title>Genome analysis of Parmales, a sister group of diatoms, reveals the evolutionary specialization of diatoms from phago-mixotrophs to photoautotrophs.</title>
        <authorList>
            <person name="Ban H."/>
            <person name="Sato S."/>
            <person name="Yoshikawa S."/>
            <person name="Kazumasa Y."/>
            <person name="Nakamura Y."/>
            <person name="Ichinomiya M."/>
            <person name="Saitoh K."/>
            <person name="Sato N."/>
            <person name="Blanc-Mathieu R."/>
            <person name="Endo H."/>
            <person name="Kuwata A."/>
            <person name="Ogata H."/>
        </authorList>
    </citation>
    <scope>NUCLEOTIDE SEQUENCE</scope>
</reference>
<comment type="caution">
    <text evidence="1">The sequence shown here is derived from an EMBL/GenBank/DDBJ whole genome shotgun (WGS) entry which is preliminary data.</text>
</comment>
<sequence length="242" mass="26861">MNSWCIAFMVFSTCLINCEPHILHKQYSRKIFFQHTAATFTAATVVVPTMVSLLPRSVSAAALPSPEEAVATLESARTTLAFLLTNWEKTVIDCSTADVSRDLLETQNKEQLLEKAKTFALFDKDAAVLSCKESNSKVRTFITRLKRLDGQFSGAKLVVIDKEGDIERYFDLVDRYNNALSAANSASYTASMDFSSLNANKMDTSLNKEDQQLSGGSDNMDNTKIELRTALEAITEITEMLK</sequence>